<keyword evidence="2" id="KW-1185">Reference proteome</keyword>
<name>A0A0C9ZWX2_9AGAM</name>
<gene>
    <name evidence="1" type="ORF">CY34DRAFT_38911</name>
</gene>
<organism evidence="1 2">
    <name type="scientific">Suillus luteus UH-Slu-Lm8-n1</name>
    <dbReference type="NCBI Taxonomy" id="930992"/>
    <lineage>
        <taxon>Eukaryota</taxon>
        <taxon>Fungi</taxon>
        <taxon>Dikarya</taxon>
        <taxon>Basidiomycota</taxon>
        <taxon>Agaricomycotina</taxon>
        <taxon>Agaricomycetes</taxon>
        <taxon>Agaricomycetidae</taxon>
        <taxon>Boletales</taxon>
        <taxon>Suillineae</taxon>
        <taxon>Suillaceae</taxon>
        <taxon>Suillus</taxon>
    </lineage>
</organism>
<dbReference type="AlphaFoldDB" id="A0A0C9ZWX2"/>
<proteinExistence type="predicted"/>
<accession>A0A0C9ZWX2</accession>
<reference evidence="2" key="2">
    <citation type="submission" date="2015-01" db="EMBL/GenBank/DDBJ databases">
        <title>Evolutionary Origins and Diversification of the Mycorrhizal Mutualists.</title>
        <authorList>
            <consortium name="DOE Joint Genome Institute"/>
            <consortium name="Mycorrhizal Genomics Consortium"/>
            <person name="Kohler A."/>
            <person name="Kuo A."/>
            <person name="Nagy L.G."/>
            <person name="Floudas D."/>
            <person name="Copeland A."/>
            <person name="Barry K.W."/>
            <person name="Cichocki N."/>
            <person name="Veneault-Fourrey C."/>
            <person name="LaButti K."/>
            <person name="Lindquist E.A."/>
            <person name="Lipzen A."/>
            <person name="Lundell T."/>
            <person name="Morin E."/>
            <person name="Murat C."/>
            <person name="Riley R."/>
            <person name="Ohm R."/>
            <person name="Sun H."/>
            <person name="Tunlid A."/>
            <person name="Henrissat B."/>
            <person name="Grigoriev I.V."/>
            <person name="Hibbett D.S."/>
            <person name="Martin F."/>
        </authorList>
    </citation>
    <scope>NUCLEOTIDE SEQUENCE [LARGE SCALE GENOMIC DNA]</scope>
    <source>
        <strain evidence="2">UH-Slu-Lm8-n1</strain>
    </source>
</reference>
<protein>
    <submittedName>
        <fullName evidence="1">Uncharacterized protein</fullName>
    </submittedName>
</protein>
<evidence type="ECO:0000313" key="1">
    <source>
        <dbReference type="EMBL" id="KIK33901.1"/>
    </source>
</evidence>
<dbReference type="HOGENOM" id="CLU_112990_0_0_1"/>
<sequence>STTATLNGISYASINITVMKAPRSTAKITGQLLTVVPTHPAPDVPQSFLWDRGYVTARSIIQGTNESTAHIVMVTVPSALVKPVNPEPTFIRLRDDVNSDEFCQVNGGQSTWQISREALQAACDLLWAKAGEIKATLKTIAAVTPSDAKSFPYQLSD</sequence>
<reference evidence="1 2" key="1">
    <citation type="submission" date="2014-04" db="EMBL/GenBank/DDBJ databases">
        <authorList>
            <consortium name="DOE Joint Genome Institute"/>
            <person name="Kuo A."/>
            <person name="Ruytinx J."/>
            <person name="Rineau F."/>
            <person name="Colpaert J."/>
            <person name="Kohler A."/>
            <person name="Nagy L.G."/>
            <person name="Floudas D."/>
            <person name="Copeland A."/>
            <person name="Barry K.W."/>
            <person name="Cichocki N."/>
            <person name="Veneault-Fourrey C."/>
            <person name="LaButti K."/>
            <person name="Lindquist E.A."/>
            <person name="Lipzen A."/>
            <person name="Lundell T."/>
            <person name="Morin E."/>
            <person name="Murat C."/>
            <person name="Sun H."/>
            <person name="Tunlid A."/>
            <person name="Henrissat B."/>
            <person name="Grigoriev I.V."/>
            <person name="Hibbett D.S."/>
            <person name="Martin F."/>
            <person name="Nordberg H.P."/>
            <person name="Cantor M.N."/>
            <person name="Hua S.X."/>
        </authorList>
    </citation>
    <scope>NUCLEOTIDE SEQUENCE [LARGE SCALE GENOMIC DNA]</scope>
    <source>
        <strain evidence="1 2">UH-Slu-Lm8-n1</strain>
    </source>
</reference>
<feature type="non-terminal residue" evidence="1">
    <location>
        <position position="157"/>
    </location>
</feature>
<dbReference type="EMBL" id="KN835846">
    <property type="protein sequence ID" value="KIK33901.1"/>
    <property type="molecule type" value="Genomic_DNA"/>
</dbReference>
<dbReference type="Proteomes" id="UP000054485">
    <property type="component" value="Unassembled WGS sequence"/>
</dbReference>
<feature type="non-terminal residue" evidence="1">
    <location>
        <position position="1"/>
    </location>
</feature>
<dbReference type="OrthoDB" id="2632672at2759"/>
<evidence type="ECO:0000313" key="2">
    <source>
        <dbReference type="Proteomes" id="UP000054485"/>
    </source>
</evidence>
<dbReference type="InParanoid" id="A0A0C9ZWX2"/>